<evidence type="ECO:0000313" key="7">
    <source>
        <dbReference type="Proteomes" id="UP000703661"/>
    </source>
</evidence>
<dbReference type="PROSITE" id="PS50142">
    <property type="entry name" value="RNASE_3_2"/>
    <property type="match status" value="2"/>
</dbReference>
<evidence type="ECO:0000256" key="1">
    <source>
        <dbReference type="ARBA" id="ARBA00022741"/>
    </source>
</evidence>
<dbReference type="InterPro" id="IPR038248">
    <property type="entry name" value="Dicer_dimer_sf"/>
</dbReference>
<dbReference type="AlphaFoldDB" id="A0A9P6MQJ9"/>
<dbReference type="SUPFAM" id="SSF69065">
    <property type="entry name" value="RNase III domain-like"/>
    <property type="match status" value="2"/>
</dbReference>
<keyword evidence="4" id="KW-0067">ATP-binding</keyword>
<evidence type="ECO:0000256" key="4">
    <source>
        <dbReference type="ARBA" id="ARBA00022840"/>
    </source>
</evidence>
<sequence>MSTVTTRSSRIYLKAKIDHPVVTFWKTAAPRRTFGMIQGRIVHRGEVMDSQPFRITNGQTKESQALLEYCKVLGQRKPVYSYFKRRRYDCTLTMPYNSHCPILRSSLYHSKRLAFEAVSREACNVLVGKGILDEHSLTPLRASPRTPTRQEFGNRTISAHEQIQLGLESIPLDLLREALTAPSEGEEDDVGHNWCDLGKSFIKFYLATYFFARCQYEAEGPLTTRIHNETCPGSMSQYMLISGLVPYVRAGQNMIYTENTARMVFRKVVGVAIQCGGADNGIRVLKNIGFVLDQSVTTVRDIQSVYQRYYPPHSIRPYAPVKDNSVESQVQNALTYQFRDPNILRMTIRYHKGRDPHAYQRLELLGDAILDFIINDHYHDRSSEFDLGKYKQFKNRTISNFALGSLLISLGINTMFAKMRKQIPDTGKLEIKKSLGDAMEALIGAVFVDAGFDLRATHEMLSRTLIPFVEKGEVGPSYEHMKK</sequence>
<reference evidence="6" key="1">
    <citation type="journal article" date="2020" name="Fungal Divers.">
        <title>Resolving the Mortierellaceae phylogeny through synthesis of multi-gene phylogenetics and phylogenomics.</title>
        <authorList>
            <person name="Vandepol N."/>
            <person name="Liber J."/>
            <person name="Desiro A."/>
            <person name="Na H."/>
            <person name="Kennedy M."/>
            <person name="Barry K."/>
            <person name="Grigoriev I.V."/>
            <person name="Miller A.N."/>
            <person name="O'Donnell K."/>
            <person name="Stajich J.E."/>
            <person name="Bonito G."/>
        </authorList>
    </citation>
    <scope>NUCLEOTIDE SEQUENCE</scope>
    <source>
        <strain evidence="6">NRRL 2769</strain>
    </source>
</reference>
<comment type="caution">
    <text evidence="6">The sequence shown here is derived from an EMBL/GenBank/DDBJ whole genome shotgun (WGS) entry which is preliminary data.</text>
</comment>
<dbReference type="Pfam" id="PF03368">
    <property type="entry name" value="Dicer_dimer"/>
    <property type="match status" value="1"/>
</dbReference>
<dbReference type="Pfam" id="PF00636">
    <property type="entry name" value="Ribonuclease_3"/>
    <property type="match status" value="1"/>
</dbReference>
<gene>
    <name evidence="6" type="ORF">BGZ80_001788</name>
</gene>
<dbReference type="InterPro" id="IPR005034">
    <property type="entry name" value="Dicer_dimerisation"/>
</dbReference>
<proteinExistence type="predicted"/>
<keyword evidence="3" id="KW-0347">Helicase</keyword>
<keyword evidence="2" id="KW-0378">Hydrolase</keyword>
<evidence type="ECO:0000256" key="2">
    <source>
        <dbReference type="ARBA" id="ARBA00022801"/>
    </source>
</evidence>
<dbReference type="Proteomes" id="UP000703661">
    <property type="component" value="Unassembled WGS sequence"/>
</dbReference>
<dbReference type="Gene3D" id="3.30.160.380">
    <property type="entry name" value="Dicer dimerisation domain"/>
    <property type="match status" value="1"/>
</dbReference>
<dbReference type="InterPro" id="IPR000999">
    <property type="entry name" value="RNase_III_dom"/>
</dbReference>
<dbReference type="CDD" id="cd00593">
    <property type="entry name" value="RIBOc"/>
    <property type="match status" value="1"/>
</dbReference>
<accession>A0A9P6MQJ9</accession>
<dbReference type="GO" id="GO:0004525">
    <property type="term" value="F:ribonuclease III activity"/>
    <property type="evidence" value="ECO:0007669"/>
    <property type="project" value="InterPro"/>
</dbReference>
<dbReference type="InterPro" id="IPR036389">
    <property type="entry name" value="RNase_III_sf"/>
</dbReference>
<feature type="domain" description="RNase III" evidence="5">
    <location>
        <begin position="327"/>
        <end position="451"/>
    </location>
</feature>
<keyword evidence="1" id="KW-0547">Nucleotide-binding</keyword>
<dbReference type="GO" id="GO:0006396">
    <property type="term" value="P:RNA processing"/>
    <property type="evidence" value="ECO:0007669"/>
    <property type="project" value="InterPro"/>
</dbReference>
<organism evidence="6 7">
    <name type="scientific">Entomortierella chlamydospora</name>
    <dbReference type="NCBI Taxonomy" id="101097"/>
    <lineage>
        <taxon>Eukaryota</taxon>
        <taxon>Fungi</taxon>
        <taxon>Fungi incertae sedis</taxon>
        <taxon>Mucoromycota</taxon>
        <taxon>Mortierellomycotina</taxon>
        <taxon>Mortierellomycetes</taxon>
        <taxon>Mortierellales</taxon>
        <taxon>Mortierellaceae</taxon>
        <taxon>Entomortierella</taxon>
    </lineage>
</organism>
<dbReference type="EMBL" id="JAAAID010001416">
    <property type="protein sequence ID" value="KAG0010100.1"/>
    <property type="molecule type" value="Genomic_DNA"/>
</dbReference>
<dbReference type="GO" id="GO:0005524">
    <property type="term" value="F:ATP binding"/>
    <property type="evidence" value="ECO:0007669"/>
    <property type="project" value="UniProtKB-KW"/>
</dbReference>
<dbReference type="Gene3D" id="1.10.1520.10">
    <property type="entry name" value="Ribonuclease III domain"/>
    <property type="match status" value="1"/>
</dbReference>
<dbReference type="PANTHER" id="PTHR14950">
    <property type="entry name" value="DICER-RELATED"/>
    <property type="match status" value="1"/>
</dbReference>
<name>A0A9P6MQJ9_9FUNG</name>
<evidence type="ECO:0000259" key="5">
    <source>
        <dbReference type="PROSITE" id="PS50142"/>
    </source>
</evidence>
<feature type="domain" description="RNase III" evidence="5">
    <location>
        <begin position="156"/>
        <end position="277"/>
    </location>
</feature>
<evidence type="ECO:0000256" key="3">
    <source>
        <dbReference type="ARBA" id="ARBA00022806"/>
    </source>
</evidence>
<dbReference type="GO" id="GO:0004386">
    <property type="term" value="F:helicase activity"/>
    <property type="evidence" value="ECO:0007669"/>
    <property type="project" value="UniProtKB-KW"/>
</dbReference>
<evidence type="ECO:0000313" key="6">
    <source>
        <dbReference type="EMBL" id="KAG0010100.1"/>
    </source>
</evidence>
<protein>
    <recommendedName>
        <fullName evidence="5">RNase III domain-containing protein</fullName>
    </recommendedName>
</protein>
<dbReference type="SMART" id="SM00535">
    <property type="entry name" value="RIBOc"/>
    <property type="match status" value="1"/>
</dbReference>
<keyword evidence="7" id="KW-1185">Reference proteome</keyword>